<reference evidence="3 4" key="1">
    <citation type="submission" date="2021-11" db="EMBL/GenBank/DDBJ databases">
        <title>Genome sequence.</title>
        <authorList>
            <person name="Sun Q."/>
        </authorList>
    </citation>
    <scope>NUCLEOTIDE SEQUENCE [LARGE SCALE GENOMIC DNA]</scope>
    <source>
        <strain evidence="3 4">KCTC 12005</strain>
    </source>
</reference>
<dbReference type="InterPro" id="IPR043038">
    <property type="entry name" value="VbhA_sf"/>
</dbReference>
<feature type="region of interest" description="Disordered" evidence="1">
    <location>
        <begin position="1"/>
        <end position="36"/>
    </location>
</feature>
<feature type="compositionally biased region" description="Low complexity" evidence="1">
    <location>
        <begin position="15"/>
        <end position="26"/>
    </location>
</feature>
<gene>
    <name evidence="3" type="ORF">LPW39_22330</name>
</gene>
<evidence type="ECO:0000313" key="4">
    <source>
        <dbReference type="Proteomes" id="UP001199260"/>
    </source>
</evidence>
<evidence type="ECO:0000259" key="2">
    <source>
        <dbReference type="Pfam" id="PF18495"/>
    </source>
</evidence>
<dbReference type="Gene3D" id="1.10.8.1050">
    <property type="entry name" value="Antitoxin VbhA-like"/>
    <property type="match status" value="1"/>
</dbReference>
<comment type="caution">
    <text evidence="3">The sequence shown here is derived from an EMBL/GenBank/DDBJ whole genome shotgun (WGS) entry which is preliminary data.</text>
</comment>
<dbReference type="InterPro" id="IPR041535">
    <property type="entry name" value="VbhA"/>
</dbReference>
<dbReference type="InterPro" id="IPR033788">
    <property type="entry name" value="VbhA-like"/>
</dbReference>
<accession>A0AAW4Y320</accession>
<dbReference type="Proteomes" id="UP001199260">
    <property type="component" value="Unassembled WGS sequence"/>
</dbReference>
<dbReference type="RefSeq" id="WP_230780727.1">
    <property type="nucleotide sequence ID" value="NZ_JAJNCT010000034.1"/>
</dbReference>
<name>A0AAW4Y320_9BURK</name>
<protein>
    <submittedName>
        <fullName evidence="3">Antitoxin VbhA family protein</fullName>
    </submittedName>
</protein>
<dbReference type="AlphaFoldDB" id="A0AAW4Y320"/>
<organism evidence="3 4">
    <name type="scientific">Comamonas koreensis</name>
    <dbReference type="NCBI Taxonomy" id="160825"/>
    <lineage>
        <taxon>Bacteria</taxon>
        <taxon>Pseudomonadati</taxon>
        <taxon>Pseudomonadota</taxon>
        <taxon>Betaproteobacteria</taxon>
        <taxon>Burkholderiales</taxon>
        <taxon>Comamonadaceae</taxon>
        <taxon>Comamonas</taxon>
    </lineage>
</organism>
<evidence type="ECO:0000313" key="3">
    <source>
        <dbReference type="EMBL" id="MCD2167865.1"/>
    </source>
</evidence>
<dbReference type="EMBL" id="JAJNCT010000034">
    <property type="protein sequence ID" value="MCD2167865.1"/>
    <property type="molecule type" value="Genomic_DNA"/>
</dbReference>
<evidence type="ECO:0000256" key="1">
    <source>
        <dbReference type="SAM" id="MobiDB-lite"/>
    </source>
</evidence>
<proteinExistence type="predicted"/>
<sequence>MTTTTRGRPPKRVAVKTTAKASTARASIDDPKNAVPVRGGAQRIKPGGGAEQGTFNFRVGVELKDSFIQWARANNRDGSLLLRDFMRAYVEQAQMHAKSTSPALNAVERRRRQAAVAYGMASAGLEGFSPSEEAQAFAERFINGEMSTEQFAQASYSDVHER</sequence>
<dbReference type="CDD" id="cd11586">
    <property type="entry name" value="VbhA_like"/>
    <property type="match status" value="1"/>
</dbReference>
<feature type="domain" description="Antitoxin VbhA" evidence="2">
    <location>
        <begin position="112"/>
        <end position="151"/>
    </location>
</feature>
<dbReference type="Pfam" id="PF18495">
    <property type="entry name" value="VbhA"/>
    <property type="match status" value="1"/>
</dbReference>
<keyword evidence="4" id="KW-1185">Reference proteome</keyword>